<keyword evidence="6" id="KW-0808">Transferase</keyword>
<comment type="subcellular location">
    <subcellularLocation>
        <location evidence="2">Membrane</location>
    </subcellularLocation>
    <subcellularLocation>
        <location evidence="1">Plastid</location>
        <location evidence="1">Chloroplast</location>
    </subcellularLocation>
</comment>
<dbReference type="EMBL" id="NQVE01000015">
    <property type="protein sequence ID" value="RAL54043.1"/>
    <property type="molecule type" value="Genomic_DNA"/>
</dbReference>
<dbReference type="GO" id="GO:0019375">
    <property type="term" value="P:galactolipid biosynthetic process"/>
    <property type="evidence" value="ECO:0007669"/>
    <property type="project" value="TreeGrafter"/>
</dbReference>
<evidence type="ECO:0000256" key="3">
    <source>
        <dbReference type="ARBA" id="ARBA00009481"/>
    </source>
</evidence>
<evidence type="ECO:0000256" key="6">
    <source>
        <dbReference type="ARBA" id="ARBA00022679"/>
    </source>
</evidence>
<feature type="region of interest" description="Disordered" evidence="8">
    <location>
        <begin position="268"/>
        <end position="291"/>
    </location>
</feature>
<protein>
    <submittedName>
        <fullName evidence="9">Uncharacterized protein</fullName>
    </submittedName>
</protein>
<dbReference type="InterPro" id="IPR044525">
    <property type="entry name" value="DGDG1/2"/>
</dbReference>
<comment type="caution">
    <text evidence="9">The sequence shown here is derived from an EMBL/GenBank/DDBJ whole genome shotgun (WGS) entry which is preliminary data.</text>
</comment>
<evidence type="ECO:0000256" key="4">
    <source>
        <dbReference type="ARBA" id="ARBA00022528"/>
    </source>
</evidence>
<keyword evidence="4" id="KW-0150">Chloroplast</keyword>
<dbReference type="PANTHER" id="PTHR46132">
    <property type="entry name" value="DIGALACTOSYLDIACYLGLYCEROL SYNTHASE 2, CHLOROPLASTIC"/>
    <property type="match status" value="1"/>
</dbReference>
<evidence type="ECO:0000256" key="7">
    <source>
        <dbReference type="ARBA" id="ARBA00023136"/>
    </source>
</evidence>
<evidence type="ECO:0000313" key="9">
    <source>
        <dbReference type="EMBL" id="RAL54043.1"/>
    </source>
</evidence>
<evidence type="ECO:0000256" key="5">
    <source>
        <dbReference type="ARBA" id="ARBA00022640"/>
    </source>
</evidence>
<dbReference type="Proteomes" id="UP000249390">
    <property type="component" value="Unassembled WGS sequence"/>
</dbReference>
<organism evidence="9 10">
    <name type="scientific">Cuscuta australis</name>
    <dbReference type="NCBI Taxonomy" id="267555"/>
    <lineage>
        <taxon>Eukaryota</taxon>
        <taxon>Viridiplantae</taxon>
        <taxon>Streptophyta</taxon>
        <taxon>Embryophyta</taxon>
        <taxon>Tracheophyta</taxon>
        <taxon>Spermatophyta</taxon>
        <taxon>Magnoliopsida</taxon>
        <taxon>eudicotyledons</taxon>
        <taxon>Gunneridae</taxon>
        <taxon>Pentapetalae</taxon>
        <taxon>asterids</taxon>
        <taxon>lamiids</taxon>
        <taxon>Solanales</taxon>
        <taxon>Convolvulaceae</taxon>
        <taxon>Cuscuteae</taxon>
        <taxon>Cuscuta</taxon>
        <taxon>Cuscuta subgen. Grammica</taxon>
        <taxon>Cuscuta sect. Cleistogrammica</taxon>
    </lineage>
</organism>
<keyword evidence="10" id="KW-1185">Reference proteome</keyword>
<gene>
    <name evidence="9" type="ORF">DM860_004514</name>
</gene>
<dbReference type="GO" id="GO:0046481">
    <property type="term" value="F:digalactosyldiacylglycerol synthase activity"/>
    <property type="evidence" value="ECO:0007669"/>
    <property type="project" value="InterPro"/>
</dbReference>
<dbReference type="PANTHER" id="PTHR46132:SF1">
    <property type="entry name" value="DIGALACTOSYLDIACYLGLYCEROL SYNTHASE 2, CHLOROPLASTIC"/>
    <property type="match status" value="1"/>
</dbReference>
<evidence type="ECO:0000256" key="2">
    <source>
        <dbReference type="ARBA" id="ARBA00004370"/>
    </source>
</evidence>
<evidence type="ECO:0000313" key="10">
    <source>
        <dbReference type="Proteomes" id="UP000249390"/>
    </source>
</evidence>
<keyword evidence="7" id="KW-0472">Membrane</keyword>
<proteinExistence type="inferred from homology"/>
<name>A0A328EBT0_9ASTE</name>
<dbReference type="GO" id="GO:0009707">
    <property type="term" value="C:chloroplast outer membrane"/>
    <property type="evidence" value="ECO:0007669"/>
    <property type="project" value="TreeGrafter"/>
</dbReference>
<evidence type="ECO:0000256" key="1">
    <source>
        <dbReference type="ARBA" id="ARBA00004229"/>
    </source>
</evidence>
<comment type="similarity">
    <text evidence="3">Belongs to the glycosyltransferase group 1 family. Glycosyltransferase 4 subfamily.</text>
</comment>
<reference evidence="9 10" key="1">
    <citation type="submission" date="2018-06" db="EMBL/GenBank/DDBJ databases">
        <title>The Genome of Cuscuta australis (Dodder) Provides Insight into the Evolution of Plant Parasitism.</title>
        <authorList>
            <person name="Liu H."/>
        </authorList>
    </citation>
    <scope>NUCLEOTIDE SEQUENCE [LARGE SCALE GENOMIC DNA]</scope>
    <source>
        <strain evidence="10">cv. Yunnan</strain>
        <tissue evidence="9">Vines</tissue>
    </source>
</reference>
<evidence type="ECO:0000256" key="8">
    <source>
        <dbReference type="SAM" id="MobiDB-lite"/>
    </source>
</evidence>
<dbReference type="AlphaFoldDB" id="A0A328EBT0"/>
<keyword evidence="5" id="KW-0934">Plastid</keyword>
<sequence>MRKQTFLSLGILSTLPGIITERRLKEKFGLVIGIVHTNYPENVKREHIGLEALIVKYINVWVVNIYCHRLSHETGCAIKVPVYRLQELISMAMVMIDVEPSSHCRSSIGDFFFPVFGAWVVDVRFRAFQHCASNCGSLLQNVHGPTTWKGSLLNLLAYNSRGNDIAGLCKIKNKRFVDQVKFHSQFNFPLCVVRMHGQKEMHPNMKLYHHHSEWRLILMASSSKVVRLMLSDASTTILNEFFKQFPNCRTYDSGTGFVTATLRALTEQPAPLTDDDQRHEPSLLGGNCEHN</sequence>
<accession>A0A328EBT0</accession>